<dbReference type="AlphaFoldDB" id="A0A562J1I7"/>
<dbReference type="InterPro" id="IPR051312">
    <property type="entry name" value="Diverse_Substr_Oxidored"/>
</dbReference>
<dbReference type="Gene3D" id="3.30.465.10">
    <property type="match status" value="1"/>
</dbReference>
<keyword evidence="2" id="KW-0560">Oxidoreductase</keyword>
<comment type="caution">
    <text evidence="4">The sequence shown here is derived from an EMBL/GenBank/DDBJ whole genome shotgun (WGS) entry which is preliminary data.</text>
</comment>
<accession>A0A562J1I7</accession>
<dbReference type="InterPro" id="IPR002346">
    <property type="entry name" value="Mopterin_DH_FAD-bd"/>
</dbReference>
<gene>
    <name evidence="4" type="ORF">LY60_03469</name>
</gene>
<dbReference type="InterPro" id="IPR016166">
    <property type="entry name" value="FAD-bd_PCMH"/>
</dbReference>
<dbReference type="InterPro" id="IPR036318">
    <property type="entry name" value="FAD-bd_PCMH-like_sf"/>
</dbReference>
<dbReference type="SUPFAM" id="SSF55447">
    <property type="entry name" value="CO dehydrogenase flavoprotein C-terminal domain-like"/>
    <property type="match status" value="1"/>
</dbReference>
<dbReference type="SMART" id="SM01092">
    <property type="entry name" value="CO_deh_flav_C"/>
    <property type="match status" value="1"/>
</dbReference>
<dbReference type="Gene3D" id="3.30.390.50">
    <property type="entry name" value="CO dehydrogenase flavoprotein, C-terminal domain"/>
    <property type="match status" value="1"/>
</dbReference>
<dbReference type="RefSeq" id="WP_145086633.1">
    <property type="nucleotide sequence ID" value="NZ_VLKH01000014.1"/>
</dbReference>
<dbReference type="GO" id="GO:0071949">
    <property type="term" value="F:FAD binding"/>
    <property type="evidence" value="ECO:0007669"/>
    <property type="project" value="InterPro"/>
</dbReference>
<dbReference type="Pfam" id="PF03450">
    <property type="entry name" value="CO_deh_flav_C"/>
    <property type="match status" value="1"/>
</dbReference>
<feature type="domain" description="FAD-binding PCMH-type" evidence="3">
    <location>
        <begin position="2"/>
        <end position="179"/>
    </location>
</feature>
<name>A0A562J1I7_9FIRM</name>
<keyword evidence="5" id="KW-1185">Reference proteome</keyword>
<dbReference type="PROSITE" id="PS51387">
    <property type="entry name" value="FAD_PCMH"/>
    <property type="match status" value="1"/>
</dbReference>
<dbReference type="PANTHER" id="PTHR42659:SF9">
    <property type="entry name" value="XANTHINE DEHYDROGENASE FAD-BINDING SUBUNIT XDHB-RELATED"/>
    <property type="match status" value="1"/>
</dbReference>
<organism evidence="4 5">
    <name type="scientific">Sedimentibacter saalensis</name>
    <dbReference type="NCBI Taxonomy" id="130788"/>
    <lineage>
        <taxon>Bacteria</taxon>
        <taxon>Bacillati</taxon>
        <taxon>Bacillota</taxon>
        <taxon>Tissierellia</taxon>
        <taxon>Sedimentibacter</taxon>
    </lineage>
</organism>
<protein>
    <submittedName>
        <fullName evidence="4">Carbon-monoxide dehydrogenase medium subunit</fullName>
    </submittedName>
</protein>
<keyword evidence="1" id="KW-0285">Flavoprotein</keyword>
<dbReference type="InterPro" id="IPR036683">
    <property type="entry name" value="CO_DH_flav_C_dom_sf"/>
</dbReference>
<evidence type="ECO:0000259" key="3">
    <source>
        <dbReference type="PROSITE" id="PS51387"/>
    </source>
</evidence>
<dbReference type="InterPro" id="IPR016167">
    <property type="entry name" value="FAD-bd_PCMH_sub1"/>
</dbReference>
<dbReference type="PANTHER" id="PTHR42659">
    <property type="entry name" value="XANTHINE DEHYDROGENASE SUBUNIT C-RELATED"/>
    <property type="match status" value="1"/>
</dbReference>
<dbReference type="SUPFAM" id="SSF56176">
    <property type="entry name" value="FAD-binding/transporter-associated domain-like"/>
    <property type="match status" value="1"/>
</dbReference>
<evidence type="ECO:0000313" key="4">
    <source>
        <dbReference type="EMBL" id="TWH76993.1"/>
    </source>
</evidence>
<sequence length="294" mass="31875">MNILHEFEYFKPKSKKEALELVKGKGSSAKVLAGGTDLIIQMKEKMIKTDAIIDISDLEELKGIKCEEGKGAEILACTKLVDIEFNADLKKKYPALTYAVSQLGSNQVRVMATMGGNCCHSSPAAETPAPLSALGAKVVLASLEGERELAIEEFIQGNRKNALKEGEILYKFILPEPVKKSACRYGHIGLRNAMEIDCANMAANIELEEDKKTIKNVKLVMGSVSIKPLVSEAVPKVLIGKNLTEELIAKAGEAAQSEAKPISDVRASAEYRKDVIGALARRLVKEAYEAAKEA</sequence>
<dbReference type="InterPro" id="IPR016169">
    <property type="entry name" value="FAD-bd_PCMH_sub2"/>
</dbReference>
<dbReference type="InterPro" id="IPR005107">
    <property type="entry name" value="CO_DH_flav_C"/>
</dbReference>
<dbReference type="EMBL" id="VLKH01000014">
    <property type="protein sequence ID" value="TWH76993.1"/>
    <property type="molecule type" value="Genomic_DNA"/>
</dbReference>
<reference evidence="4 5" key="1">
    <citation type="submission" date="2019-07" db="EMBL/GenBank/DDBJ databases">
        <title>Genomic Encyclopedia of Type Strains, Phase I: the one thousand microbial genomes (KMG-I) project.</title>
        <authorList>
            <person name="Kyrpides N."/>
        </authorList>
    </citation>
    <scope>NUCLEOTIDE SEQUENCE [LARGE SCALE GENOMIC DNA]</scope>
    <source>
        <strain evidence="4 5">DSM 13558</strain>
    </source>
</reference>
<dbReference type="Pfam" id="PF00941">
    <property type="entry name" value="FAD_binding_5"/>
    <property type="match status" value="1"/>
</dbReference>
<evidence type="ECO:0000256" key="1">
    <source>
        <dbReference type="ARBA" id="ARBA00022630"/>
    </source>
</evidence>
<dbReference type="GO" id="GO:0016491">
    <property type="term" value="F:oxidoreductase activity"/>
    <property type="evidence" value="ECO:0007669"/>
    <property type="project" value="UniProtKB-KW"/>
</dbReference>
<evidence type="ECO:0000256" key="2">
    <source>
        <dbReference type="ARBA" id="ARBA00023002"/>
    </source>
</evidence>
<dbReference type="Gene3D" id="3.30.43.10">
    <property type="entry name" value="Uridine Diphospho-n-acetylenolpyruvylglucosamine Reductase, domain 2"/>
    <property type="match status" value="1"/>
</dbReference>
<proteinExistence type="predicted"/>
<evidence type="ECO:0000313" key="5">
    <source>
        <dbReference type="Proteomes" id="UP000315343"/>
    </source>
</evidence>
<dbReference type="OrthoDB" id="9774454at2"/>
<dbReference type="Proteomes" id="UP000315343">
    <property type="component" value="Unassembled WGS sequence"/>
</dbReference>